<dbReference type="RefSeq" id="WP_142822600.1">
    <property type="nucleotide sequence ID" value="NZ_CP117267.1"/>
</dbReference>
<gene>
    <name evidence="1" type="ORF">PR018_06280</name>
</gene>
<reference evidence="1" key="1">
    <citation type="journal article" date="2019" name="Phytopathology">
        <title>A Novel Group of Rhizobium tumorigenes-Like Agrobacteria Associated with Crown Gall Disease of Rhododendron and Blueberry.</title>
        <authorList>
            <person name="Kuzmanovic N."/>
            <person name="Behrens P."/>
            <person name="Idczak E."/>
            <person name="Wagner S."/>
            <person name="Gotz M."/>
            <person name="Sproer C."/>
            <person name="Bunk B."/>
            <person name="Overmann J."/>
            <person name="Smalla K."/>
        </authorList>
    </citation>
    <scope>NUCLEOTIDE SEQUENCE</scope>
    <source>
        <strain evidence="1">Rho-6.2</strain>
    </source>
</reference>
<evidence type="ECO:0000313" key="2">
    <source>
        <dbReference type="Proteomes" id="UP000318939"/>
    </source>
</evidence>
<reference evidence="1" key="2">
    <citation type="journal article" date="2023" name="MicrobiologyOpen">
        <title>Genomics of the tumorigenes clade of the family Rhizobiaceae and description of Rhizobium rhododendri sp. nov.</title>
        <authorList>
            <person name="Kuzmanovic N."/>
            <person name="diCenzo G.C."/>
            <person name="Bunk B."/>
            <person name="Sproeer C."/>
            <person name="Fruehling A."/>
            <person name="Neumann-Schaal M."/>
            <person name="Overmann J."/>
            <person name="Smalla K."/>
        </authorList>
    </citation>
    <scope>NUCLEOTIDE SEQUENCE</scope>
    <source>
        <strain evidence="1">Rho-6.2</strain>
    </source>
</reference>
<protein>
    <submittedName>
        <fullName evidence="1">Uncharacterized protein</fullName>
    </submittedName>
</protein>
<proteinExistence type="predicted"/>
<sequence>MIAEAGDEAISRSKLITSISIAKSTKQSVDRIGVCAAANIFGYRVELAHLIHAARGTNLREVHFTWDFT</sequence>
<name>A0ABY8IM75_9HYPH</name>
<evidence type="ECO:0000313" key="1">
    <source>
        <dbReference type="EMBL" id="WFS24100.1"/>
    </source>
</evidence>
<keyword evidence="2" id="KW-1185">Reference proteome</keyword>
<accession>A0ABY8IM75</accession>
<organism evidence="1 2">
    <name type="scientific">Rhizobium rhododendri</name>
    <dbReference type="NCBI Taxonomy" id="2506430"/>
    <lineage>
        <taxon>Bacteria</taxon>
        <taxon>Pseudomonadati</taxon>
        <taxon>Pseudomonadota</taxon>
        <taxon>Alphaproteobacteria</taxon>
        <taxon>Hyphomicrobiales</taxon>
        <taxon>Rhizobiaceae</taxon>
        <taxon>Rhizobium/Agrobacterium group</taxon>
        <taxon>Rhizobium</taxon>
    </lineage>
</organism>
<dbReference type="EMBL" id="CP117267">
    <property type="protein sequence ID" value="WFS24100.1"/>
    <property type="molecule type" value="Genomic_DNA"/>
</dbReference>
<dbReference type="Proteomes" id="UP000318939">
    <property type="component" value="Chromosome"/>
</dbReference>